<sequence length="47" mass="5492">MDTQVKRRVDEEWVYLIQEAKKKIGLGIEEIQAFLTSNGDQKMINKP</sequence>
<dbReference type="Proteomes" id="UP000464658">
    <property type="component" value="Chromosome"/>
</dbReference>
<reference evidence="1 2" key="1">
    <citation type="submission" date="2019-12" db="EMBL/GenBank/DDBJ databases">
        <title>Full genome sequence of a Bacillus safensis strain isolated from commercially available natto in Indonesia.</title>
        <authorList>
            <person name="Yoshida M."/>
            <person name="Uomi M."/>
            <person name="Waturangi D."/>
            <person name="Ekaputri J.J."/>
            <person name="Setiamarga D.H.E."/>
        </authorList>
    </citation>
    <scope>NUCLEOTIDE SEQUENCE [LARGE SCALE GENOMIC DNA]</scope>
    <source>
        <strain evidence="1 2">IDN1</strain>
    </source>
</reference>
<proteinExistence type="predicted"/>
<name>A0A5S9MI42_BACIA</name>
<organism evidence="1 2">
    <name type="scientific">Bacillus safensis</name>
    <dbReference type="NCBI Taxonomy" id="561879"/>
    <lineage>
        <taxon>Bacteria</taxon>
        <taxon>Bacillati</taxon>
        <taxon>Bacillota</taxon>
        <taxon>Bacilli</taxon>
        <taxon>Bacillales</taxon>
        <taxon>Bacillaceae</taxon>
        <taxon>Bacillus</taxon>
    </lineage>
</organism>
<dbReference type="GO" id="GO:0046983">
    <property type="term" value="F:protein dimerization activity"/>
    <property type="evidence" value="ECO:0007669"/>
    <property type="project" value="InterPro"/>
</dbReference>
<dbReference type="GO" id="GO:0006355">
    <property type="term" value="P:regulation of DNA-templated transcription"/>
    <property type="evidence" value="ECO:0007669"/>
    <property type="project" value="InterPro"/>
</dbReference>
<dbReference type="EMBL" id="AP021906">
    <property type="protein sequence ID" value="BBP93110.1"/>
    <property type="molecule type" value="Genomic_DNA"/>
</dbReference>
<evidence type="ECO:0000313" key="2">
    <source>
        <dbReference type="Proteomes" id="UP000464658"/>
    </source>
</evidence>
<protein>
    <submittedName>
        <fullName evidence="1">Uncharacterized protein</fullName>
    </submittedName>
</protein>
<gene>
    <name evidence="1" type="ORF">BsIDN1_67280</name>
</gene>
<evidence type="ECO:0000313" key="1">
    <source>
        <dbReference type="EMBL" id="BBP93110.1"/>
    </source>
</evidence>
<dbReference type="SUPFAM" id="SSF47406">
    <property type="entry name" value="SinR repressor dimerisation domain-like"/>
    <property type="match status" value="1"/>
</dbReference>
<accession>A0A5S9MI42</accession>
<dbReference type="AlphaFoldDB" id="A0A5S9MI42"/>
<dbReference type="InterPro" id="IPR036281">
    <property type="entry name" value="SinR/SinI_dimer_dom_sf"/>
</dbReference>